<organism evidence="1">
    <name type="scientific">Vibrio lentus</name>
    <dbReference type="NCBI Taxonomy" id="136468"/>
    <lineage>
        <taxon>Bacteria</taxon>
        <taxon>Pseudomonadati</taxon>
        <taxon>Pseudomonadota</taxon>
        <taxon>Gammaproteobacteria</taxon>
        <taxon>Vibrionales</taxon>
        <taxon>Vibrionaceae</taxon>
        <taxon>Vibrio</taxon>
    </lineage>
</organism>
<reference evidence="1" key="3">
    <citation type="journal article" date="2018" name="Nature">
        <title>A major lineage of non-tailed dsDNA viruses as unrecognized killers of marine bacteria.</title>
        <authorList>
            <person name="Kauffman K.M."/>
            <person name="Hussain F.A."/>
            <person name="Yang J."/>
            <person name="Arevalo P."/>
            <person name="Brown J.M."/>
            <person name="Chang W.K."/>
            <person name="VanInsberghe D."/>
            <person name="Elsherbini J."/>
            <person name="Sharma R.S."/>
            <person name="Cutler M.B."/>
            <person name="Kelly L."/>
            <person name="Polz M.F."/>
        </authorList>
    </citation>
    <scope>NUCLEOTIDE SEQUENCE</scope>
    <source>
        <strain evidence="1">10N.261.52.F7</strain>
    </source>
</reference>
<dbReference type="EMBL" id="MCXM01000016">
    <property type="protein sequence ID" value="PMK46437.1"/>
    <property type="molecule type" value="Genomic_DNA"/>
</dbReference>
<accession>A0AB36XKS8</accession>
<name>A0AB36XKS8_9VIBR</name>
<gene>
    <name evidence="1" type="ORF">BCT99_20880</name>
</gene>
<proteinExistence type="predicted"/>
<reference evidence="1" key="2">
    <citation type="submission" date="2016-07" db="EMBL/GenBank/DDBJ databases">
        <authorList>
            <person name="Kauffman K."/>
            <person name="Arevalo P."/>
            <person name="Polz M.F."/>
        </authorList>
    </citation>
    <scope>NUCLEOTIDE SEQUENCE</scope>
    <source>
        <strain evidence="1">10N.261.52.F7</strain>
    </source>
</reference>
<reference key="1">
    <citation type="submission" date="2016-07" db="EMBL/GenBank/DDBJ databases">
        <title>Nontailed viruses are major unrecognized killers of bacteria in the ocean.</title>
        <authorList>
            <person name="Kauffman K."/>
            <person name="Hussain F."/>
            <person name="Yang J."/>
            <person name="Arevalo P."/>
            <person name="Brown J."/>
            <person name="Cutler M."/>
            <person name="Kelly L."/>
            <person name="Polz M.F."/>
        </authorList>
    </citation>
    <scope>NUCLEOTIDE SEQUENCE [LARGE SCALE GENOMIC DNA]</scope>
    <source>
        <strain>10N.261.52.F7</strain>
    </source>
</reference>
<evidence type="ECO:0000313" key="1">
    <source>
        <dbReference type="EMBL" id="PMK46437.1"/>
    </source>
</evidence>
<evidence type="ECO:0008006" key="2">
    <source>
        <dbReference type="Google" id="ProtNLM"/>
    </source>
</evidence>
<sequence>MSCKQLEVGVKVARRLLEQWGASQEEIDVILGDDDLEAATRVSHILNIHASLRQIFSNPENINNFMGSENGNEFFSQRTPLSIIVSGRLSDLEDVHQNIESLLVR</sequence>
<dbReference type="AlphaFoldDB" id="A0AB36XKS8"/>
<protein>
    <recommendedName>
        <fullName evidence="2">DUF2384 domain-containing protein</fullName>
    </recommendedName>
</protein>
<dbReference type="RefSeq" id="WP_102278946.1">
    <property type="nucleotide sequence ID" value="NZ_JAJGZN020000005.1"/>
</dbReference>
<comment type="caution">
    <text evidence="1">The sequence shown here is derived from an EMBL/GenBank/DDBJ whole genome shotgun (WGS) entry which is preliminary data.</text>
</comment>